<dbReference type="SUPFAM" id="SSF48403">
    <property type="entry name" value="Ankyrin repeat"/>
    <property type="match status" value="1"/>
</dbReference>
<feature type="compositionally biased region" description="Polar residues" evidence="4">
    <location>
        <begin position="272"/>
        <end position="315"/>
    </location>
</feature>
<feature type="repeat" description="ANK" evidence="3">
    <location>
        <begin position="49"/>
        <end position="81"/>
    </location>
</feature>
<evidence type="ECO:0000256" key="3">
    <source>
        <dbReference type="PROSITE-ProRule" id="PRU00023"/>
    </source>
</evidence>
<dbReference type="PROSITE" id="PS50088">
    <property type="entry name" value="ANK_REPEAT"/>
    <property type="match status" value="3"/>
</dbReference>
<comment type="caution">
    <text evidence="5">The sequence shown here is derived from an EMBL/GenBank/DDBJ whole genome shotgun (WGS) entry which is preliminary data.</text>
</comment>
<sequence length="424" mass="46142">MNYRDDELWAAVGARDLNEVERCVRQGGNVNMVCPDSWVRSENAGKKGTGRSLLHHAAWAGDERVFRHLVENGADIGRRRNTAWRPNGGVRGRGATPLHHAVMYNRASIVDYLLSKGADVNEPGEQGFTPLHIAAKFNYPHLVEKLLQRGARGDMITRDEKTARDLAAGQQDRSHHQMGRMLELFDKYASQTKAHQRPLPGAPLPPLPPASIPEAVAENPLPSVDALDEHMSAVSSQFSVSTITTDSTSSRTRPGGTGDDLPSSHIFGSGKGSNNAARTDSNWGPSSQYASSSVPQPAYHNSSGATQNVGNVIGTKPTTRQSKLFRMYESGNAVKGLLGQEGLQWDVTRKQGAYQGPTWDDGLPKRGGICSGDGREVLNNQQLMPSTGRRLQSHMEQVAKRLPHFRDFANLLAGGGTAYFYLGM</sequence>
<accession>A0AAE0GY03</accession>
<dbReference type="SMART" id="SM00248">
    <property type="entry name" value="ANK"/>
    <property type="match status" value="4"/>
</dbReference>
<dbReference type="InterPro" id="IPR002110">
    <property type="entry name" value="Ankyrin_rpt"/>
</dbReference>
<dbReference type="PANTHER" id="PTHR24171">
    <property type="entry name" value="ANKYRIN REPEAT DOMAIN-CONTAINING PROTEIN 39-RELATED"/>
    <property type="match status" value="1"/>
</dbReference>
<dbReference type="Pfam" id="PF12796">
    <property type="entry name" value="Ank_2"/>
    <property type="match status" value="1"/>
</dbReference>
<organism evidence="5 6">
    <name type="scientific">Cymbomonas tetramitiformis</name>
    <dbReference type="NCBI Taxonomy" id="36881"/>
    <lineage>
        <taxon>Eukaryota</taxon>
        <taxon>Viridiplantae</taxon>
        <taxon>Chlorophyta</taxon>
        <taxon>Pyramimonadophyceae</taxon>
        <taxon>Pyramimonadales</taxon>
        <taxon>Pyramimonadaceae</taxon>
        <taxon>Cymbomonas</taxon>
    </lineage>
</organism>
<dbReference type="InterPro" id="IPR036770">
    <property type="entry name" value="Ankyrin_rpt-contain_sf"/>
</dbReference>
<evidence type="ECO:0000256" key="2">
    <source>
        <dbReference type="ARBA" id="ARBA00023043"/>
    </source>
</evidence>
<dbReference type="Gene3D" id="1.25.40.20">
    <property type="entry name" value="Ankyrin repeat-containing domain"/>
    <property type="match status" value="1"/>
</dbReference>
<evidence type="ECO:0000313" key="6">
    <source>
        <dbReference type="Proteomes" id="UP001190700"/>
    </source>
</evidence>
<feature type="region of interest" description="Disordered" evidence="4">
    <location>
        <begin position="236"/>
        <end position="315"/>
    </location>
</feature>
<keyword evidence="2 3" id="KW-0040">ANK repeat</keyword>
<keyword evidence="1" id="KW-0677">Repeat</keyword>
<proteinExistence type="predicted"/>
<name>A0AAE0GY03_9CHLO</name>
<dbReference type="AlphaFoldDB" id="A0AAE0GY03"/>
<feature type="repeat" description="ANK" evidence="3">
    <location>
        <begin position="126"/>
        <end position="158"/>
    </location>
</feature>
<dbReference type="PROSITE" id="PS50297">
    <property type="entry name" value="ANK_REP_REGION"/>
    <property type="match status" value="3"/>
</dbReference>
<feature type="compositionally biased region" description="Pro residues" evidence="4">
    <location>
        <begin position="200"/>
        <end position="211"/>
    </location>
</feature>
<gene>
    <name evidence="5" type="ORF">CYMTET_6208</name>
</gene>
<feature type="compositionally biased region" description="Low complexity" evidence="4">
    <location>
        <begin position="239"/>
        <end position="252"/>
    </location>
</feature>
<protein>
    <submittedName>
        <fullName evidence="5">Uncharacterized protein</fullName>
    </submittedName>
</protein>
<evidence type="ECO:0000256" key="1">
    <source>
        <dbReference type="ARBA" id="ARBA00022737"/>
    </source>
</evidence>
<dbReference type="EMBL" id="LGRX02001394">
    <property type="protein sequence ID" value="KAK3286223.1"/>
    <property type="molecule type" value="Genomic_DNA"/>
</dbReference>
<feature type="region of interest" description="Disordered" evidence="4">
    <location>
        <begin position="192"/>
        <end position="215"/>
    </location>
</feature>
<keyword evidence="6" id="KW-1185">Reference proteome</keyword>
<dbReference type="Proteomes" id="UP001190700">
    <property type="component" value="Unassembled WGS sequence"/>
</dbReference>
<evidence type="ECO:0000313" key="5">
    <source>
        <dbReference type="EMBL" id="KAK3286223.1"/>
    </source>
</evidence>
<feature type="repeat" description="ANK" evidence="3">
    <location>
        <begin position="93"/>
        <end position="125"/>
    </location>
</feature>
<reference evidence="5 6" key="1">
    <citation type="journal article" date="2015" name="Genome Biol. Evol.">
        <title>Comparative Genomics of a Bacterivorous Green Alga Reveals Evolutionary Causalities and Consequences of Phago-Mixotrophic Mode of Nutrition.</title>
        <authorList>
            <person name="Burns J.A."/>
            <person name="Paasch A."/>
            <person name="Narechania A."/>
            <person name="Kim E."/>
        </authorList>
    </citation>
    <scope>NUCLEOTIDE SEQUENCE [LARGE SCALE GENOMIC DNA]</scope>
    <source>
        <strain evidence="5 6">PLY_AMNH</strain>
    </source>
</reference>
<evidence type="ECO:0000256" key="4">
    <source>
        <dbReference type="SAM" id="MobiDB-lite"/>
    </source>
</evidence>